<evidence type="ECO:0000256" key="1">
    <source>
        <dbReference type="ARBA" id="ARBA00009580"/>
    </source>
</evidence>
<evidence type="ECO:0000313" key="2">
    <source>
        <dbReference type="EMBL" id="NYD27052.1"/>
    </source>
</evidence>
<gene>
    <name evidence="2" type="ORF">BJ960_001855</name>
</gene>
<dbReference type="EMBL" id="JACCBD010000001">
    <property type="protein sequence ID" value="NYD27052.1"/>
    <property type="molecule type" value="Genomic_DNA"/>
</dbReference>
<dbReference type="InterPro" id="IPR026893">
    <property type="entry name" value="Tyr/Ser_Pase_IphP-type"/>
</dbReference>
<dbReference type="InterPro" id="IPR029021">
    <property type="entry name" value="Prot-tyrosine_phosphatase-like"/>
</dbReference>
<reference evidence="2 3" key="1">
    <citation type="submission" date="2020-07" db="EMBL/GenBank/DDBJ databases">
        <title>Sequencing the genomes of 1000 actinobacteria strains.</title>
        <authorList>
            <person name="Klenk H.-P."/>
        </authorList>
    </citation>
    <scope>NUCLEOTIDE SEQUENCE [LARGE SCALE GENOMIC DNA]</scope>
    <source>
        <strain evidence="2 3">DSM 17380</strain>
    </source>
</reference>
<keyword evidence="2" id="KW-0378">Hydrolase</keyword>
<proteinExistence type="inferred from homology"/>
<comment type="similarity">
    <text evidence="1">Belongs to the protein-tyrosine phosphatase family.</text>
</comment>
<dbReference type="SUPFAM" id="SSF52799">
    <property type="entry name" value="(Phosphotyrosine protein) phosphatases II"/>
    <property type="match status" value="1"/>
</dbReference>
<dbReference type="RefSeq" id="WP_185987088.1">
    <property type="nucleotide sequence ID" value="NZ_JACCBD010000001.1"/>
</dbReference>
<dbReference type="PROSITE" id="PS00383">
    <property type="entry name" value="TYR_PHOSPHATASE_1"/>
    <property type="match status" value="1"/>
</dbReference>
<dbReference type="EC" id="3.1.3.48" evidence="2"/>
<dbReference type="PANTHER" id="PTHR31126:SF1">
    <property type="entry name" value="TYROSINE SPECIFIC PROTEIN PHOSPHATASES DOMAIN-CONTAINING PROTEIN"/>
    <property type="match status" value="1"/>
</dbReference>
<dbReference type="Gene3D" id="3.90.190.10">
    <property type="entry name" value="Protein tyrosine phosphatase superfamily"/>
    <property type="match status" value="1"/>
</dbReference>
<dbReference type="Pfam" id="PF13350">
    <property type="entry name" value="Y_phosphatase3"/>
    <property type="match status" value="1"/>
</dbReference>
<protein>
    <submittedName>
        <fullName evidence="2">Protein-tyrosine phosphatase</fullName>
        <ecNumber evidence="2">3.1.3.48</ecNumber>
    </submittedName>
</protein>
<organism evidence="2 3">
    <name type="scientific">Leucobacter aridicollis</name>
    <dbReference type="NCBI Taxonomy" id="283878"/>
    <lineage>
        <taxon>Bacteria</taxon>
        <taxon>Bacillati</taxon>
        <taxon>Actinomycetota</taxon>
        <taxon>Actinomycetes</taxon>
        <taxon>Micrococcales</taxon>
        <taxon>Microbacteriaceae</taxon>
        <taxon>Leucobacter</taxon>
    </lineage>
</organism>
<sequence length="282" mass="30234">MTDTVDRRIPLATVPNLRTLGGLPVAGGSVADGMLFRSATLGAVSEHDGAALVDLGIRRVVDFRTAGERRSAPDRLPAGVTGVDLDVLGDHARDLSASLAHLGMPGAEGRDITEEQLVAIRQQMTELLGDGRGVQILQDSNRLIVSSDSAIAAFRGFYEGLTAPDGYDPTLFHCTTGKDRTGWAAASFLLLVGADEETVMADYLQTNVDILPMIEPMLERAERNGVDSSLIRPVLTVHESMLQAALDEMRERFGSIEGYFTTGLGLSDAQLARLHDRFVTTG</sequence>
<dbReference type="AlphaFoldDB" id="A0A852RK43"/>
<dbReference type="GO" id="GO:0004725">
    <property type="term" value="F:protein tyrosine phosphatase activity"/>
    <property type="evidence" value="ECO:0007669"/>
    <property type="project" value="UniProtKB-EC"/>
</dbReference>
<keyword evidence="3" id="KW-1185">Reference proteome</keyword>
<dbReference type="InterPro" id="IPR016130">
    <property type="entry name" value="Tyr_Pase_AS"/>
</dbReference>
<dbReference type="Proteomes" id="UP000586095">
    <property type="component" value="Unassembled WGS sequence"/>
</dbReference>
<evidence type="ECO:0000313" key="3">
    <source>
        <dbReference type="Proteomes" id="UP000586095"/>
    </source>
</evidence>
<name>A0A852RK43_9MICO</name>
<accession>A0A852RK43</accession>
<dbReference type="PANTHER" id="PTHR31126">
    <property type="entry name" value="TYROSINE-PROTEIN PHOSPHATASE"/>
    <property type="match status" value="1"/>
</dbReference>
<comment type="caution">
    <text evidence="2">The sequence shown here is derived from an EMBL/GenBank/DDBJ whole genome shotgun (WGS) entry which is preliminary data.</text>
</comment>